<evidence type="ECO:0000256" key="6">
    <source>
        <dbReference type="ARBA" id="ARBA00022679"/>
    </source>
</evidence>
<dbReference type="InterPro" id="IPR011833">
    <property type="entry name" value="Glycg_phsphrylas"/>
</dbReference>
<comment type="function">
    <text evidence="11">Allosteric enzyme that catalyzes the rate-limiting step in glycogen catabolism, the phosphorolytic cleavage of glycogen to produce glucose-1-phosphate, and plays a central role in maintaining cellular and organismal glucose homeostasis.</text>
</comment>
<dbReference type="PROSITE" id="PS00102">
    <property type="entry name" value="PHOSPHORYLASE"/>
    <property type="match status" value="1"/>
</dbReference>
<dbReference type="SUPFAM" id="SSF53756">
    <property type="entry name" value="UDP-Glycosyltransferase/glycogen phosphorylase"/>
    <property type="match status" value="1"/>
</dbReference>
<comment type="catalytic activity">
    <reaction evidence="1 11">
        <text>[(1-&gt;4)-alpha-D-glucosyl](n) + phosphate = [(1-&gt;4)-alpha-D-glucosyl](n-1) + alpha-D-glucose 1-phosphate</text>
        <dbReference type="Rhea" id="RHEA:41732"/>
        <dbReference type="Rhea" id="RHEA-COMP:9584"/>
        <dbReference type="Rhea" id="RHEA-COMP:9586"/>
        <dbReference type="ChEBI" id="CHEBI:15444"/>
        <dbReference type="ChEBI" id="CHEBI:43474"/>
        <dbReference type="ChEBI" id="CHEBI:58601"/>
        <dbReference type="EC" id="2.4.1.1"/>
    </reaction>
</comment>
<dbReference type="AlphaFoldDB" id="A0A7W6WBB8"/>
<dbReference type="Proteomes" id="UP000554286">
    <property type="component" value="Unassembled WGS sequence"/>
</dbReference>
<reference evidence="12 13" key="1">
    <citation type="submission" date="2020-08" db="EMBL/GenBank/DDBJ databases">
        <title>Genome sequencing of Purple Non-Sulfur Bacteria from various extreme environments.</title>
        <authorList>
            <person name="Mayer M."/>
        </authorList>
    </citation>
    <scope>NUCLEOTIDE SEQUENCE [LARGE SCALE GENOMIC DNA]</scope>
    <source>
        <strain evidence="12 13">JA131</strain>
    </source>
</reference>
<dbReference type="NCBIfam" id="TIGR02093">
    <property type="entry name" value="P_ylase"/>
    <property type="match status" value="1"/>
</dbReference>
<dbReference type="InterPro" id="IPR035090">
    <property type="entry name" value="Pyridoxal_P_attach_site"/>
</dbReference>
<comment type="similarity">
    <text evidence="3 11">Belongs to the glycogen phosphorylase family.</text>
</comment>
<dbReference type="FunFam" id="3.40.50.2000:FF:000003">
    <property type="entry name" value="Alpha-1,4 glucan phosphorylase"/>
    <property type="match status" value="1"/>
</dbReference>
<name>A0A7W6WBB8_9PROT</name>
<dbReference type="PIRSF" id="PIRSF000460">
    <property type="entry name" value="Pprylas_GlgP"/>
    <property type="match status" value="1"/>
</dbReference>
<keyword evidence="8 11" id="KW-0119">Carbohydrate metabolism</keyword>
<accession>A0A7W6WBB8</accession>
<evidence type="ECO:0000256" key="11">
    <source>
        <dbReference type="RuleBase" id="RU000587"/>
    </source>
</evidence>
<dbReference type="GO" id="GO:0005737">
    <property type="term" value="C:cytoplasm"/>
    <property type="evidence" value="ECO:0007669"/>
    <property type="project" value="TreeGrafter"/>
</dbReference>
<evidence type="ECO:0000256" key="2">
    <source>
        <dbReference type="ARBA" id="ARBA00001933"/>
    </source>
</evidence>
<evidence type="ECO:0000313" key="13">
    <source>
        <dbReference type="Proteomes" id="UP000554286"/>
    </source>
</evidence>
<comment type="cofactor">
    <cofactor evidence="2 11">
        <name>pyridoxal 5'-phosphate</name>
        <dbReference type="ChEBI" id="CHEBI:597326"/>
    </cofactor>
</comment>
<dbReference type="GO" id="GO:0008184">
    <property type="term" value="F:glycogen phosphorylase activity"/>
    <property type="evidence" value="ECO:0007669"/>
    <property type="project" value="InterPro"/>
</dbReference>
<dbReference type="EMBL" id="JACIGK010000031">
    <property type="protein sequence ID" value="MBB4267663.1"/>
    <property type="molecule type" value="Genomic_DNA"/>
</dbReference>
<keyword evidence="6 11" id="KW-0808">Transferase</keyword>
<evidence type="ECO:0000256" key="4">
    <source>
        <dbReference type="ARBA" id="ARBA00022533"/>
    </source>
</evidence>
<sequence length="844" mass="94430">MNSADGTGGGGGGVHMDGRAAPLPRADIDGMKRRLHNHLRHSLGRGPVGSGAMDWYLALALCTRDLMVESWMDSSHRAYRSDAKRVYYLSMEFLIGRSLVANLLASGSLELARQTLTDMGLDFQAICDCEPEAALGNGGLGRLAACLMESMATLGIPARGYGIYYDYGMFSQYIEDGQQVELPERWLRNGNVWAFERQDRTVPVRFFGYTRAGVDAHGHESHQWIGNDEVLAQANDLLVAGHGCWTVNAIRLWSARASREFDLRRFNQGDYINAVAEQSFSESLSNVLYPDDSTSVGKALRLKQEYFFVAASLHDIVRRFRRNHTDFTKFPEKVAIQLNDTHPALAVPELMRLFVDEHGLDWQDAWALCTGTFAYTNHTLLPEALETWPVGLLGDMLPRHLEIIYEINHRFLERVRRRSTVPDDARVARLSMIQEGGERRVRMAHLAFVGSHRVNGVAALHTQLMRAGIFADLHHEFPERIVNKTNGITPRRWLHEANRPLAGLIGRHVGDGWVANLEDLRGLLPLAEDAGFQTDFRAVKRLNKEALSAYIKQSVGVEVDPDSLFDVQVKRIHEYKRQLLNVLHVVTLYNRIRDGDAGADDQPPRTVILAGKAAPAYYMAKLIVRLIHDVARVINADPVVAGRLRLVFVPNYNVSVAERIIPAADLSEQISTAGTEASGTGNMKLALNGALTIGTRDGANIEIGDEVGEDNIFFFGLEAAQAEALRHNGGHDPWRYYTGDPELHRVLDMIGRGAFCHDDPDRYRPIVDSLTRHGDHYLLMADYADYIATQERVGTAWRDQDTWTRKAILNVARMGRFSSDVTVMDYAQDIWKVSARLEEGETVG</sequence>
<evidence type="ECO:0000256" key="8">
    <source>
        <dbReference type="ARBA" id="ARBA00023277"/>
    </source>
</evidence>
<dbReference type="GO" id="GO:0030170">
    <property type="term" value="F:pyridoxal phosphate binding"/>
    <property type="evidence" value="ECO:0007669"/>
    <property type="project" value="InterPro"/>
</dbReference>
<dbReference type="RefSeq" id="WP_246423177.1">
    <property type="nucleotide sequence ID" value="NZ_JACIGK010000031.1"/>
</dbReference>
<evidence type="ECO:0000313" key="12">
    <source>
        <dbReference type="EMBL" id="MBB4267663.1"/>
    </source>
</evidence>
<evidence type="ECO:0000256" key="9">
    <source>
        <dbReference type="ARBA" id="ARBA00025174"/>
    </source>
</evidence>
<keyword evidence="13" id="KW-1185">Reference proteome</keyword>
<dbReference type="PANTHER" id="PTHR11468:SF3">
    <property type="entry name" value="GLYCOGEN PHOSPHORYLASE, LIVER FORM"/>
    <property type="match status" value="1"/>
</dbReference>
<keyword evidence="4" id="KW-0021">Allosteric enzyme</keyword>
<dbReference type="Pfam" id="PF00343">
    <property type="entry name" value="Phosphorylase"/>
    <property type="match status" value="1"/>
</dbReference>
<keyword evidence="5 11" id="KW-0328">Glycosyltransferase</keyword>
<dbReference type="GO" id="GO:0005980">
    <property type="term" value="P:glycogen catabolic process"/>
    <property type="evidence" value="ECO:0007669"/>
    <property type="project" value="TreeGrafter"/>
</dbReference>
<dbReference type="Gene3D" id="3.40.50.2000">
    <property type="entry name" value="Glycogen Phosphorylase B"/>
    <property type="match status" value="2"/>
</dbReference>
<evidence type="ECO:0000256" key="10">
    <source>
        <dbReference type="PIRSR" id="PIRSR000460-1"/>
    </source>
</evidence>
<evidence type="ECO:0000256" key="3">
    <source>
        <dbReference type="ARBA" id="ARBA00006047"/>
    </source>
</evidence>
<dbReference type="InterPro" id="IPR000811">
    <property type="entry name" value="Glyco_trans_35"/>
</dbReference>
<proteinExistence type="inferred from homology"/>
<comment type="function">
    <text evidence="9">Phosphorylase is an important allosteric enzyme in carbohydrate metabolism. Enzymes from different sources differ in their regulatory mechanisms and in their natural substrates. However, all known phosphorylases share catalytic and structural properties.</text>
</comment>
<dbReference type="PANTHER" id="PTHR11468">
    <property type="entry name" value="GLYCOGEN PHOSPHORYLASE"/>
    <property type="match status" value="1"/>
</dbReference>
<feature type="modified residue" description="N6-(pyridoxal phosphate)lysine" evidence="10">
    <location>
        <position position="684"/>
    </location>
</feature>
<gene>
    <name evidence="12" type="ORF">GGD89_003310</name>
</gene>
<dbReference type="CDD" id="cd04300">
    <property type="entry name" value="GT35_Glycogen_Phosphorylase"/>
    <property type="match status" value="1"/>
</dbReference>
<dbReference type="EC" id="2.4.1.1" evidence="11"/>
<dbReference type="FunFam" id="3.40.50.2000:FF:000807">
    <property type="entry name" value="Alpha-glucan phosphorylase 2, cytosolic"/>
    <property type="match status" value="1"/>
</dbReference>
<keyword evidence="7 10" id="KW-0663">Pyridoxal phosphate</keyword>
<evidence type="ECO:0000256" key="5">
    <source>
        <dbReference type="ARBA" id="ARBA00022676"/>
    </source>
</evidence>
<evidence type="ECO:0000256" key="7">
    <source>
        <dbReference type="ARBA" id="ARBA00022898"/>
    </source>
</evidence>
<comment type="caution">
    <text evidence="12">The sequence shown here is derived from an EMBL/GenBank/DDBJ whole genome shotgun (WGS) entry which is preliminary data.</text>
</comment>
<organism evidence="12 13">
    <name type="scientific">Roseospira visakhapatnamensis</name>
    <dbReference type="NCBI Taxonomy" id="390880"/>
    <lineage>
        <taxon>Bacteria</taxon>
        <taxon>Pseudomonadati</taxon>
        <taxon>Pseudomonadota</taxon>
        <taxon>Alphaproteobacteria</taxon>
        <taxon>Rhodospirillales</taxon>
        <taxon>Rhodospirillaceae</taxon>
        <taxon>Roseospira</taxon>
    </lineage>
</organism>
<protein>
    <recommendedName>
        <fullName evidence="11">Alpha-1,4 glucan phosphorylase</fullName>
        <ecNumber evidence="11">2.4.1.1</ecNumber>
    </recommendedName>
</protein>
<evidence type="ECO:0000256" key="1">
    <source>
        <dbReference type="ARBA" id="ARBA00001275"/>
    </source>
</evidence>